<dbReference type="PROSITE" id="PS50252">
    <property type="entry name" value="TBOX_3"/>
    <property type="match status" value="1"/>
</dbReference>
<dbReference type="InterPro" id="IPR018186">
    <property type="entry name" value="TF_T-box_CS"/>
</dbReference>
<feature type="domain" description="T-box" evidence="8">
    <location>
        <begin position="44"/>
        <end position="217"/>
    </location>
</feature>
<dbReference type="PRINTS" id="PR00937">
    <property type="entry name" value="TBOX"/>
</dbReference>
<dbReference type="FunFam" id="2.60.40.820:FF:000002">
    <property type="entry name" value="T-box transcription factor Brachyury"/>
    <property type="match status" value="1"/>
</dbReference>
<dbReference type="PROSITE" id="PS01283">
    <property type="entry name" value="TBOX_1"/>
    <property type="match status" value="1"/>
</dbReference>
<reference evidence="9" key="3">
    <citation type="submission" date="2025-09" db="UniProtKB">
        <authorList>
            <consortium name="Ensembl"/>
        </authorList>
    </citation>
    <scope>IDENTIFICATION</scope>
</reference>
<keyword evidence="5 6" id="KW-0539">Nucleus</keyword>
<keyword evidence="10" id="KW-1185">Reference proteome</keyword>
<evidence type="ECO:0000313" key="10">
    <source>
        <dbReference type="Proteomes" id="UP000694580"/>
    </source>
</evidence>
<dbReference type="GO" id="GO:0001707">
    <property type="term" value="P:mesoderm formation"/>
    <property type="evidence" value="ECO:0007669"/>
    <property type="project" value="TreeGrafter"/>
</dbReference>
<dbReference type="PROSITE" id="PS01264">
    <property type="entry name" value="TBOX_2"/>
    <property type="match status" value="1"/>
</dbReference>
<evidence type="ECO:0000256" key="4">
    <source>
        <dbReference type="ARBA" id="ARBA00023163"/>
    </source>
</evidence>
<protein>
    <recommendedName>
        <fullName evidence="8">T-box domain-containing protein</fullName>
    </recommendedName>
</protein>
<dbReference type="Pfam" id="PF00907">
    <property type="entry name" value="T-box"/>
    <property type="match status" value="1"/>
</dbReference>
<dbReference type="InterPro" id="IPR036960">
    <property type="entry name" value="T-box_sf"/>
</dbReference>
<dbReference type="GO" id="GO:0000978">
    <property type="term" value="F:RNA polymerase II cis-regulatory region sequence-specific DNA binding"/>
    <property type="evidence" value="ECO:0007669"/>
    <property type="project" value="InterPro"/>
</dbReference>
<dbReference type="GO" id="GO:0001708">
    <property type="term" value="P:cell fate specification"/>
    <property type="evidence" value="ECO:0007669"/>
    <property type="project" value="TreeGrafter"/>
</dbReference>
<dbReference type="InterPro" id="IPR001699">
    <property type="entry name" value="TF_T-box"/>
</dbReference>
<comment type="subcellular location">
    <subcellularLocation>
        <location evidence="1 6">Nucleus</location>
    </subcellularLocation>
</comment>
<accession>A0AAY4A8S7</accession>
<reference evidence="9" key="2">
    <citation type="submission" date="2025-08" db="UniProtKB">
        <authorList>
            <consortium name="Ensembl"/>
        </authorList>
    </citation>
    <scope>IDENTIFICATION</scope>
</reference>
<comment type="caution">
    <text evidence="6">Lacks conserved residue(s) required for the propagation of feature annotation.</text>
</comment>
<evidence type="ECO:0000256" key="6">
    <source>
        <dbReference type="PROSITE-ProRule" id="PRU00201"/>
    </source>
</evidence>
<dbReference type="Ensembl" id="ENSDCDT00010005564.1">
    <property type="protein sequence ID" value="ENSDCDP00010005377.1"/>
    <property type="gene ID" value="ENSDCDG00010002347.1"/>
</dbReference>
<dbReference type="SMART" id="SM00425">
    <property type="entry name" value="TBOX"/>
    <property type="match status" value="1"/>
</dbReference>
<dbReference type="GO" id="GO:0000981">
    <property type="term" value="F:DNA-binding transcription factor activity, RNA polymerase II-specific"/>
    <property type="evidence" value="ECO:0007669"/>
    <property type="project" value="TreeGrafter"/>
</dbReference>
<proteinExistence type="predicted"/>
<dbReference type="PRINTS" id="PR00938">
    <property type="entry name" value="BRACHYURY"/>
</dbReference>
<dbReference type="SUPFAM" id="SSF49417">
    <property type="entry name" value="p53-like transcription factors"/>
    <property type="match status" value="1"/>
</dbReference>
<name>A0AAY4A8S7_9TELE</name>
<dbReference type="PANTHER" id="PTHR11267:SF169">
    <property type="entry name" value="T-BOX TRANSCRIPTION FACTOR T-A"/>
    <property type="match status" value="1"/>
</dbReference>
<organism evidence="9 10">
    <name type="scientific">Denticeps clupeoides</name>
    <name type="common">denticle herring</name>
    <dbReference type="NCBI Taxonomy" id="299321"/>
    <lineage>
        <taxon>Eukaryota</taxon>
        <taxon>Metazoa</taxon>
        <taxon>Chordata</taxon>
        <taxon>Craniata</taxon>
        <taxon>Vertebrata</taxon>
        <taxon>Euteleostomi</taxon>
        <taxon>Actinopterygii</taxon>
        <taxon>Neopterygii</taxon>
        <taxon>Teleostei</taxon>
        <taxon>Clupei</taxon>
        <taxon>Clupeiformes</taxon>
        <taxon>Denticipitoidei</taxon>
        <taxon>Denticipitidae</taxon>
        <taxon>Denticeps</taxon>
    </lineage>
</organism>
<evidence type="ECO:0000256" key="7">
    <source>
        <dbReference type="SAM" id="MobiDB-lite"/>
    </source>
</evidence>
<feature type="compositionally biased region" description="Polar residues" evidence="7">
    <location>
        <begin position="287"/>
        <end position="311"/>
    </location>
</feature>
<dbReference type="CDD" id="cd20192">
    <property type="entry name" value="T-box_TBXT_TBX19-like"/>
    <property type="match status" value="1"/>
</dbReference>
<evidence type="ECO:0000256" key="3">
    <source>
        <dbReference type="ARBA" id="ARBA00023125"/>
    </source>
</evidence>
<dbReference type="GO" id="GO:0005634">
    <property type="term" value="C:nucleus"/>
    <property type="evidence" value="ECO:0007669"/>
    <property type="project" value="UniProtKB-SubCell"/>
</dbReference>
<dbReference type="GO" id="GO:0001756">
    <property type="term" value="P:somitogenesis"/>
    <property type="evidence" value="ECO:0007669"/>
    <property type="project" value="TreeGrafter"/>
</dbReference>
<evidence type="ECO:0000256" key="5">
    <source>
        <dbReference type="ARBA" id="ARBA00023242"/>
    </source>
</evidence>
<dbReference type="GO" id="GO:0000785">
    <property type="term" value="C:chromatin"/>
    <property type="evidence" value="ECO:0007669"/>
    <property type="project" value="TreeGrafter"/>
</dbReference>
<dbReference type="GO" id="GO:0045893">
    <property type="term" value="P:positive regulation of DNA-templated transcription"/>
    <property type="evidence" value="ECO:0007669"/>
    <property type="project" value="InterPro"/>
</dbReference>
<dbReference type="GO" id="GO:0003007">
    <property type="term" value="P:heart morphogenesis"/>
    <property type="evidence" value="ECO:0007669"/>
    <property type="project" value="TreeGrafter"/>
</dbReference>
<evidence type="ECO:0000256" key="2">
    <source>
        <dbReference type="ARBA" id="ARBA00023015"/>
    </source>
</evidence>
<evidence type="ECO:0000256" key="1">
    <source>
        <dbReference type="ARBA" id="ARBA00004123"/>
    </source>
</evidence>
<dbReference type="Proteomes" id="UP000694580">
    <property type="component" value="Chromosome 5"/>
</dbReference>
<keyword evidence="3 6" id="KW-0238">DNA-binding</keyword>
<dbReference type="PANTHER" id="PTHR11267">
    <property type="entry name" value="T-BOX PROTEIN-RELATED"/>
    <property type="match status" value="1"/>
</dbReference>
<sequence>MTSPRRMSCSPERRLDHLLSAVESELQKGSEKGDVTERDVRVALEDAELWMNFKELTNEMIVTKTGRRMFPVLRVSVSGLDPNAMYSVLLDFVAADSNRWKYVNGEWLPGGKPEPQSPSCVYIHADSPNFGAHWMKAPVSFSKVKLSNKVSGGGQIMLNSLHKYEPRIHIVKVGGVQKMISSQSFPETQFIAVTAYQNEEVTALKIKHNPFAKAFLDAKERSDHKDIVEHSGGNQQTGYAQSKMFGSAWPISPPGHTISPQFGGGYSHVPDSYCDRYSSPRSHRATPYSTHYQHHTPSTSSYMDSHESWSSLQIPSPGNMGSVPHTPSHATSHSQYPGLWSVTGSTLSTTAPPAGSLGGGGLTSHVSYTSLSSSSSAYDAGLPEGDSQLECSISRLTASWTTPMAQSY</sequence>
<reference evidence="9 10" key="1">
    <citation type="submission" date="2020-06" db="EMBL/GenBank/DDBJ databases">
        <authorList>
            <consortium name="Wellcome Sanger Institute Data Sharing"/>
        </authorList>
    </citation>
    <scope>NUCLEOTIDE SEQUENCE [LARGE SCALE GENOMIC DNA]</scope>
</reference>
<evidence type="ECO:0000313" key="9">
    <source>
        <dbReference type="Ensembl" id="ENSDCDP00010005377.1"/>
    </source>
</evidence>
<keyword evidence="2" id="KW-0805">Transcription regulation</keyword>
<feature type="region of interest" description="Disordered" evidence="7">
    <location>
        <begin position="277"/>
        <end position="311"/>
    </location>
</feature>
<dbReference type="Gene3D" id="2.60.40.820">
    <property type="entry name" value="Transcription factor, T-box"/>
    <property type="match status" value="1"/>
</dbReference>
<evidence type="ECO:0000259" key="8">
    <source>
        <dbReference type="PROSITE" id="PS50252"/>
    </source>
</evidence>
<keyword evidence="4" id="KW-0804">Transcription</keyword>
<dbReference type="AlphaFoldDB" id="A0AAY4A8S7"/>
<dbReference type="InterPro" id="IPR046360">
    <property type="entry name" value="T-box_DNA-bd"/>
</dbReference>
<gene>
    <name evidence="9" type="primary">LOC114790198</name>
</gene>
<dbReference type="InterPro" id="IPR002070">
    <property type="entry name" value="TF_Brachyury"/>
</dbReference>
<dbReference type="GeneTree" id="ENSGT00940000166269"/>
<dbReference type="InterPro" id="IPR008967">
    <property type="entry name" value="p53-like_TF_DNA-bd_sf"/>
</dbReference>